<sequence length="98" mass="11372">MSGLSILSRLKSLLCTRGFWLFFFGRKVPIGCEEANLAFVQAESSRDHRSMEGEFCYTQHFVHIVCFLFCFHNRSAFCIANNLCSLTHHHVNVRQDTR</sequence>
<reference evidence="1 2" key="1">
    <citation type="journal article" date="2014" name="BMC Genomics">
        <title>Genome sequencing of four Aureobasidium pullulans varieties: biotechnological potential, stress tolerance, and description of new species.</title>
        <authorList>
            <person name="Gostin Ar C."/>
            <person name="Ohm R.A."/>
            <person name="Kogej T."/>
            <person name="Sonjak S."/>
            <person name="Turk M."/>
            <person name="Zajc J."/>
            <person name="Zalar P."/>
            <person name="Grube M."/>
            <person name="Sun H."/>
            <person name="Han J."/>
            <person name="Sharma A."/>
            <person name="Chiniquy J."/>
            <person name="Ngan C.Y."/>
            <person name="Lipzen A."/>
            <person name="Barry K."/>
            <person name="Grigoriev I.V."/>
            <person name="Gunde-Cimerman N."/>
        </authorList>
    </citation>
    <scope>NUCLEOTIDE SEQUENCE [LARGE SCALE GENOMIC DNA]</scope>
    <source>
        <strain evidence="1 2">EXF-2481</strain>
    </source>
</reference>
<accession>A0A074YD43</accession>
<protein>
    <submittedName>
        <fullName evidence="1">Uncharacterized protein</fullName>
    </submittedName>
</protein>
<dbReference type="InParanoid" id="A0A074YD43"/>
<name>A0A074YD43_AURSE</name>
<gene>
    <name evidence="1" type="ORF">AUEXF2481DRAFT_683989</name>
</gene>
<dbReference type="AlphaFoldDB" id="A0A074YD43"/>
<dbReference type="GeneID" id="25370547"/>
<dbReference type="HOGENOM" id="CLU_2333309_0_0_1"/>
<dbReference type="Proteomes" id="UP000030641">
    <property type="component" value="Unassembled WGS sequence"/>
</dbReference>
<proteinExistence type="predicted"/>
<dbReference type="EMBL" id="KL584758">
    <property type="protein sequence ID" value="KEQ95708.1"/>
    <property type="molecule type" value="Genomic_DNA"/>
</dbReference>
<organism evidence="1 2">
    <name type="scientific">Aureobasidium subglaciale (strain EXF-2481)</name>
    <name type="common">Aureobasidium pullulans var. subglaciale</name>
    <dbReference type="NCBI Taxonomy" id="1043005"/>
    <lineage>
        <taxon>Eukaryota</taxon>
        <taxon>Fungi</taxon>
        <taxon>Dikarya</taxon>
        <taxon>Ascomycota</taxon>
        <taxon>Pezizomycotina</taxon>
        <taxon>Dothideomycetes</taxon>
        <taxon>Dothideomycetidae</taxon>
        <taxon>Dothideales</taxon>
        <taxon>Saccotheciaceae</taxon>
        <taxon>Aureobasidium</taxon>
    </lineage>
</organism>
<evidence type="ECO:0000313" key="2">
    <source>
        <dbReference type="Proteomes" id="UP000030641"/>
    </source>
</evidence>
<dbReference type="RefSeq" id="XP_013344347.1">
    <property type="nucleotide sequence ID" value="XM_013488893.1"/>
</dbReference>
<evidence type="ECO:0000313" key="1">
    <source>
        <dbReference type="EMBL" id="KEQ95708.1"/>
    </source>
</evidence>
<keyword evidence="2" id="KW-1185">Reference proteome</keyword>